<proteinExistence type="predicted"/>
<dbReference type="GO" id="GO:0016020">
    <property type="term" value="C:membrane"/>
    <property type="evidence" value="ECO:0007669"/>
    <property type="project" value="UniProtKB-SubCell"/>
</dbReference>
<feature type="domain" description="SRCR" evidence="10">
    <location>
        <begin position="912"/>
        <end position="1027"/>
    </location>
</feature>
<evidence type="ECO:0000313" key="11">
    <source>
        <dbReference type="EMBL" id="KXZ52999.1"/>
    </source>
</evidence>
<evidence type="ECO:0000256" key="7">
    <source>
        <dbReference type="ARBA" id="ARBA00023157"/>
    </source>
</evidence>
<gene>
    <name evidence="11" type="ORF">GPECTOR_8g369</name>
</gene>
<dbReference type="FunFam" id="3.10.250.10:FF:000007">
    <property type="entry name" value="Soluble scavenger receptor cysteine-rich domain-containing protein SSC5D"/>
    <property type="match status" value="1"/>
</dbReference>
<feature type="domain" description="SRCR" evidence="10">
    <location>
        <begin position="536"/>
        <end position="698"/>
    </location>
</feature>
<keyword evidence="8" id="KW-0675">Receptor</keyword>
<comment type="subcellular location">
    <subcellularLocation>
        <location evidence="1">Membrane</location>
        <topology evidence="1">Single-pass membrane protein</topology>
    </subcellularLocation>
</comment>
<dbReference type="PRINTS" id="PR00258">
    <property type="entry name" value="SPERACTRCPTR"/>
</dbReference>
<dbReference type="EMBL" id="LSYV01000009">
    <property type="protein sequence ID" value="KXZ52999.1"/>
    <property type="molecule type" value="Genomic_DNA"/>
</dbReference>
<evidence type="ECO:0000256" key="5">
    <source>
        <dbReference type="ARBA" id="ARBA00022989"/>
    </source>
</evidence>
<keyword evidence="2" id="KW-0812">Transmembrane</keyword>
<keyword evidence="9" id="KW-0325">Glycoprotein</keyword>
<name>A0A150GT03_GONPE</name>
<dbReference type="Gene3D" id="3.10.250.10">
    <property type="entry name" value="SRCR-like domain"/>
    <property type="match status" value="12"/>
</dbReference>
<dbReference type="OrthoDB" id="532981at2759"/>
<dbReference type="FunFam" id="3.10.250.10:FF:000016">
    <property type="entry name" value="Scavenger receptor cysteine-rich protein type 12"/>
    <property type="match status" value="2"/>
</dbReference>
<evidence type="ECO:0000256" key="2">
    <source>
        <dbReference type="ARBA" id="ARBA00022692"/>
    </source>
</evidence>
<feature type="domain" description="SRCR" evidence="10">
    <location>
        <begin position="423"/>
        <end position="527"/>
    </location>
</feature>
<feature type="domain" description="SRCR" evidence="10">
    <location>
        <begin position="1316"/>
        <end position="1440"/>
    </location>
</feature>
<feature type="domain" description="SRCR" evidence="10">
    <location>
        <begin position="88"/>
        <end position="192"/>
    </location>
</feature>
<keyword evidence="12" id="KW-1185">Reference proteome</keyword>
<dbReference type="Gene3D" id="2.100.10.20">
    <property type="entry name" value="Vitelline membrane outer layer protein I (VOMI)"/>
    <property type="match status" value="1"/>
</dbReference>
<dbReference type="PROSITE" id="PS50287">
    <property type="entry name" value="SRCR_2"/>
    <property type="match status" value="13"/>
</dbReference>
<dbReference type="InterPro" id="IPR036706">
    <property type="entry name" value="VOMI_sf"/>
</dbReference>
<dbReference type="InterPro" id="IPR036772">
    <property type="entry name" value="SRCR-like_dom_sf"/>
</dbReference>
<keyword evidence="6" id="KW-0472">Membrane</keyword>
<feature type="domain" description="SRCR" evidence="10">
    <location>
        <begin position="1451"/>
        <end position="1568"/>
    </location>
</feature>
<dbReference type="Proteomes" id="UP000075714">
    <property type="component" value="Unassembled WGS sequence"/>
</dbReference>
<dbReference type="InterPro" id="IPR005515">
    <property type="entry name" value="VOMI"/>
</dbReference>
<feature type="domain" description="SRCR" evidence="10">
    <location>
        <begin position="1693"/>
        <end position="1819"/>
    </location>
</feature>
<comment type="caution">
    <text evidence="11">The sequence shown here is derived from an EMBL/GenBank/DDBJ whole genome shotgun (WGS) entry which is preliminary data.</text>
</comment>
<dbReference type="STRING" id="33097.A0A150GT03"/>
<evidence type="ECO:0000256" key="1">
    <source>
        <dbReference type="ARBA" id="ARBA00004167"/>
    </source>
</evidence>
<evidence type="ECO:0000256" key="3">
    <source>
        <dbReference type="ARBA" id="ARBA00022729"/>
    </source>
</evidence>
<organism evidence="11 12">
    <name type="scientific">Gonium pectorale</name>
    <name type="common">Green alga</name>
    <dbReference type="NCBI Taxonomy" id="33097"/>
    <lineage>
        <taxon>Eukaryota</taxon>
        <taxon>Viridiplantae</taxon>
        <taxon>Chlorophyta</taxon>
        <taxon>core chlorophytes</taxon>
        <taxon>Chlorophyceae</taxon>
        <taxon>CS clade</taxon>
        <taxon>Chlamydomonadales</taxon>
        <taxon>Volvocaceae</taxon>
        <taxon>Gonium</taxon>
    </lineage>
</organism>
<dbReference type="SUPFAM" id="SSF56487">
    <property type="entry name" value="SRCR-like"/>
    <property type="match status" value="13"/>
</dbReference>
<dbReference type="InterPro" id="IPR001190">
    <property type="entry name" value="SRCR"/>
</dbReference>
<keyword evidence="3" id="KW-0732">Signal</keyword>
<dbReference type="PANTHER" id="PTHR48071">
    <property type="entry name" value="SRCR DOMAIN-CONTAINING PROTEIN"/>
    <property type="match status" value="1"/>
</dbReference>
<dbReference type="SMART" id="SM00202">
    <property type="entry name" value="SR"/>
    <property type="match status" value="13"/>
</dbReference>
<evidence type="ECO:0000256" key="4">
    <source>
        <dbReference type="ARBA" id="ARBA00022737"/>
    </source>
</evidence>
<protein>
    <recommendedName>
        <fullName evidence="10">SRCR domain-containing protein</fullName>
    </recommendedName>
</protein>
<keyword evidence="4" id="KW-0677">Repeat</keyword>
<evidence type="ECO:0000259" key="10">
    <source>
        <dbReference type="PROSITE" id="PS50287"/>
    </source>
</evidence>
<dbReference type="PANTHER" id="PTHR48071:SF18">
    <property type="entry name" value="DELETED IN MALIGNANT BRAIN TUMORS 1 PROTEIN-RELATED"/>
    <property type="match status" value="1"/>
</dbReference>
<dbReference type="Pfam" id="PF03762">
    <property type="entry name" value="VOMI"/>
    <property type="match status" value="1"/>
</dbReference>
<evidence type="ECO:0000256" key="9">
    <source>
        <dbReference type="ARBA" id="ARBA00023180"/>
    </source>
</evidence>
<dbReference type="Pfam" id="PF00530">
    <property type="entry name" value="SRCR"/>
    <property type="match status" value="10"/>
</dbReference>
<evidence type="ECO:0000313" key="12">
    <source>
        <dbReference type="Proteomes" id="UP000075714"/>
    </source>
</evidence>
<feature type="domain" description="SRCR" evidence="10">
    <location>
        <begin position="196"/>
        <end position="301"/>
    </location>
</feature>
<feature type="domain" description="SRCR" evidence="10">
    <location>
        <begin position="708"/>
        <end position="836"/>
    </location>
</feature>
<dbReference type="SUPFAM" id="SSF51092">
    <property type="entry name" value="Vitelline membrane outer protein-I (VMO-I)"/>
    <property type="match status" value="1"/>
</dbReference>
<evidence type="ECO:0000256" key="6">
    <source>
        <dbReference type="ARBA" id="ARBA00023136"/>
    </source>
</evidence>
<dbReference type="PROSITE" id="PS00420">
    <property type="entry name" value="SRCR_1"/>
    <property type="match status" value="2"/>
</dbReference>
<keyword evidence="5" id="KW-1133">Transmembrane helix</keyword>
<dbReference type="FunFam" id="3.10.250.10:FF:000001">
    <property type="entry name" value="Lysyl oxidase 4 isoform X1"/>
    <property type="match status" value="1"/>
</dbReference>
<feature type="domain" description="SRCR" evidence="10">
    <location>
        <begin position="1042"/>
        <end position="1140"/>
    </location>
</feature>
<feature type="domain" description="SRCR" evidence="10">
    <location>
        <begin position="846"/>
        <end position="888"/>
    </location>
</feature>
<feature type="domain" description="SRCR" evidence="10">
    <location>
        <begin position="1578"/>
        <end position="1683"/>
    </location>
</feature>
<feature type="domain" description="SRCR" evidence="10">
    <location>
        <begin position="305"/>
        <end position="409"/>
    </location>
</feature>
<keyword evidence="7" id="KW-1015">Disulfide bond</keyword>
<reference evidence="12" key="1">
    <citation type="journal article" date="2016" name="Nat. Commun.">
        <title>The Gonium pectorale genome demonstrates co-option of cell cycle regulation during the evolution of multicellularity.</title>
        <authorList>
            <person name="Hanschen E.R."/>
            <person name="Marriage T.N."/>
            <person name="Ferris P.J."/>
            <person name="Hamaji T."/>
            <person name="Toyoda A."/>
            <person name="Fujiyama A."/>
            <person name="Neme R."/>
            <person name="Noguchi H."/>
            <person name="Minakuchi Y."/>
            <person name="Suzuki M."/>
            <person name="Kawai-Toyooka H."/>
            <person name="Smith D.R."/>
            <person name="Sparks H."/>
            <person name="Anderson J."/>
            <person name="Bakaric R."/>
            <person name="Luria V."/>
            <person name="Karger A."/>
            <person name="Kirschner M.W."/>
            <person name="Durand P.M."/>
            <person name="Michod R.E."/>
            <person name="Nozaki H."/>
            <person name="Olson B.J."/>
        </authorList>
    </citation>
    <scope>NUCLEOTIDE SEQUENCE [LARGE SCALE GENOMIC DNA]</scope>
    <source>
        <strain evidence="12">NIES-2863</strain>
    </source>
</reference>
<sequence>MDADSFACGIINGVHAVSHGPSGGRDEAAEAAQVNVSSQGGVAAGGRASTSSVVSVVAATSAAAGAKRELQQTSDRVTVNLLDFEWGMFEDGGSSYGGHSGTLWLRPNGNGWGTVCDDLFTNREANAFCVSAGYRSGSVKPSQTGWGNIWMDDVQCPNVTSASVPPSGAQCTFAGWDVHDCDHGEDVAISCRAYPVRLVGGQTEQSGRLEILYNGVWGTVCYNYFGDREATVVCNMLGYSSGTYWLAYWNDPSPMPIWMDWVQCDEVDGVRPGALHLCSFGGWGVVSSWCSHYYDVSVACKEGRVRLVGGGQTGGVLYGTVLVFHAGQWGTVLDYGWDWRDAVVVCRQLGWTSGTASWGSEFGGGSGPVWVSNVRCGWYESSILNCASDGWSGIHNSGNHDRDAGVRCYNATVGSRPPTDGALRLVGVNASAGVGTLEIWYSGTWGGIYSDGAFHWRNAAVACRQLGWLTGTGVSMGFLGGGSESQVLWMSGLNCAGTESRLVDCTNGGLYERPTYPTLYGAGVVCSNETRRYGDLRLVGPEASSGLGVVEVWIHNAWGSIFTNEYSKESNWMNAVVACRQLGWAGGAPVSQQLSDGSTTLITWHIRSRCATWQWNTSRLMDCAYDSPAAYGEWRDGHAYDMKVRCNNGSTWFGYAACSGAETRLWDCIRAGQENEARDFRFVVDPSDNTYDAGVQCTNDTLPPYGTLRLARSQRADEGQVEIRTNEGWSVLVFPFRSNTQPQAFSHRDAVVACRQMGYLTGRVILQNNHHVGRDAPLWMPRVSLWKPNYGWYASFGCAGHEASLLGCRDMVAQTYRTRLGYYQDYGFRPITLRCANTTEAPEDTVRLAGGSTRASGRVEVMQHGQWGGVCQYGFGWRQARAVCRHLGYTTGKPVYGNTYGLPDPEPAQGSLRLVGGPVAWIGRLEIFNQGAWGTICRVSSAQWRTDFKIRQARVACRQLGYRGGRIYGTLLTGSGRYRQPDKQPTWLRDIECSGSEARLDACAMPAGFDENSCGGSHDSDVVIACEPKAVAGVPEPAAGAVRLVGGPNTWSGRVEVFYDGLWGTIGRITTNEARVICSQLGLTGGRVSDSLTTYGTGHGPVWLNGFSCQGTEANITQCAKVVWDGEAASHEYDAGVMCYPPAGAVVAEYTLAAGSQDAGLLGIWQDGLPSTSLRAPIPGGVSQPIYWLPGGSTAYGCQPTPGNTSAPWFFVGARLRVHNNNGTGDDAGVTGIEFLCSNNLTAPVQSPPIDNADVGAWQARSQCPAGSAICGYQLRALPYRCYGAEGQCDDVGVTGMRISCCKVTKDHYPGPGRSIRLHGGSSPMDGRVEFLGRETWNISTIYQSGWTLMDARVICKQLGFGAGIPRYASQYGFGNDDTAATVIFYIDQPTLTLTHDRERGQASRFTDFQCTGEEAALLDCSYGTTLIEISNNAAGVVCSADLLEPEYGSVRLMDGPAPYAGRVEMYTNGGWQAIRADDDWDLREANVVCRQLGFASALRPIKLSSVWSVWMGTHTYVDTTPLQLAGLRCNGTEAKLTDCPASLISSSNDAGSNIWIDHSADAGVVCQSAAAPARGALRLRDSPVASEGRIELYWDFAWGTLGYKSGRPTYLSGWGGFVDSVSASEARTMRYSQSAPNWLSGGLACTGAEWTVPECPGFAPAFAHNYVDYWTDRSYDVGVLCSVDLPPATGTLRLSGGPGPHAGLLEVAYRGEWGAVLGLRYGAAAASWGGRESAVACRQLGYPGVAGYWHGSDHHTGWQSGEAWLSGYPAFFLYNVSCAGNETSLAKCAGGDRYVLTAEAQYVPEAGAYHSYVFLMCSEAPNPPLGSLRLVGGPPRTWAPWSETVSVARHALFPAPYSQRRIFGACMTVELSGYDPKARRNIHLYVYRFGCTTF</sequence>
<accession>A0A150GT03</accession>
<evidence type="ECO:0000256" key="8">
    <source>
        <dbReference type="ARBA" id="ARBA00023170"/>
    </source>
</evidence>